<dbReference type="EMBL" id="UINC01039261">
    <property type="protein sequence ID" value="SVB37490.1"/>
    <property type="molecule type" value="Genomic_DNA"/>
</dbReference>
<sequence length="326" mass="38098">MDLNKDILWVFSHSNPSSIPSYVLSGILPADYLNIQKVIFLKDHDPREILTRFNPKLIIINKAMHTNVINLARTAKELNIKIISVFDDWYFIKPESRGIQLRFIDNLKLAKYSNNIIVKTKSAADIIYKHTGFRAKIISDCLRFESQMPINKINYPFKISWFGMDTNHDTLEFGIREILEYNFEANIKIITNKLDKIRSVLSNINLKNISLEFIKWNESMDKEVITTDIVIIPYPNDHKRLVKSYNRITDSINLGRFTIISDLDHLREFNNFCFLGNIGKGLKWSKENNLLAVEKVKKGFEYVKKNYSVAAISNEWKNIIYQNLEK</sequence>
<dbReference type="AlphaFoldDB" id="A0A382DG77"/>
<evidence type="ECO:0008006" key="2">
    <source>
        <dbReference type="Google" id="ProtNLM"/>
    </source>
</evidence>
<gene>
    <name evidence="1" type="ORF">METZ01_LOCUS190344</name>
</gene>
<protein>
    <recommendedName>
        <fullName evidence="2">Glycosyltransferase subfamily 4-like N-terminal domain-containing protein</fullName>
    </recommendedName>
</protein>
<organism evidence="1">
    <name type="scientific">marine metagenome</name>
    <dbReference type="NCBI Taxonomy" id="408172"/>
    <lineage>
        <taxon>unclassified sequences</taxon>
        <taxon>metagenomes</taxon>
        <taxon>ecological metagenomes</taxon>
    </lineage>
</organism>
<accession>A0A382DG77</accession>
<proteinExistence type="predicted"/>
<reference evidence="1" key="1">
    <citation type="submission" date="2018-05" db="EMBL/GenBank/DDBJ databases">
        <authorList>
            <person name="Lanie J.A."/>
            <person name="Ng W.-L."/>
            <person name="Kazmierczak K.M."/>
            <person name="Andrzejewski T.M."/>
            <person name="Davidsen T.M."/>
            <person name="Wayne K.J."/>
            <person name="Tettelin H."/>
            <person name="Glass J.I."/>
            <person name="Rusch D."/>
            <person name="Podicherti R."/>
            <person name="Tsui H.-C.T."/>
            <person name="Winkler M.E."/>
        </authorList>
    </citation>
    <scope>NUCLEOTIDE SEQUENCE</scope>
</reference>
<evidence type="ECO:0000313" key="1">
    <source>
        <dbReference type="EMBL" id="SVB37490.1"/>
    </source>
</evidence>
<name>A0A382DG77_9ZZZZ</name>